<name>A0A1E1WQK7_PECGO</name>
<evidence type="ECO:0000313" key="1">
    <source>
        <dbReference type="EMBL" id="JAT89333.1"/>
    </source>
</evidence>
<dbReference type="GO" id="GO:0007508">
    <property type="term" value="P:larval heart development"/>
    <property type="evidence" value="ECO:0007669"/>
    <property type="project" value="TreeGrafter"/>
</dbReference>
<dbReference type="GO" id="GO:0031012">
    <property type="term" value="C:extracellular matrix"/>
    <property type="evidence" value="ECO:0007669"/>
    <property type="project" value="TreeGrafter"/>
</dbReference>
<gene>
    <name evidence="1" type="ORF">g.1129</name>
</gene>
<sequence length="179" mass="21058">PLTKFDGYNALHSGFIDVMTDTNLHQLVTDITRKRDNQESLLDLVLTNDENLCTKIEHLANIGKSDHQVLLATLQVQGNCKKSCRDIPLRRNYYHANYQQIAERLEEDFKTSSDDCTTQEAWQDFKNKIEHVLDSYLPKTRRKRIRDINKPWINPDILKLVDEKRNLWNIYLTDKTKSI</sequence>
<dbReference type="PANTHER" id="PTHR33395">
    <property type="entry name" value="TRANSCRIPTASE, PUTATIVE-RELATED-RELATED"/>
    <property type="match status" value="1"/>
</dbReference>
<organism evidence="1">
    <name type="scientific">Pectinophora gossypiella</name>
    <name type="common">Cotton pink bollworm</name>
    <name type="synonym">Depressaria gossypiella</name>
    <dbReference type="NCBI Taxonomy" id="13191"/>
    <lineage>
        <taxon>Eukaryota</taxon>
        <taxon>Metazoa</taxon>
        <taxon>Ecdysozoa</taxon>
        <taxon>Arthropoda</taxon>
        <taxon>Hexapoda</taxon>
        <taxon>Insecta</taxon>
        <taxon>Pterygota</taxon>
        <taxon>Neoptera</taxon>
        <taxon>Endopterygota</taxon>
        <taxon>Lepidoptera</taxon>
        <taxon>Glossata</taxon>
        <taxon>Ditrysia</taxon>
        <taxon>Gelechioidea</taxon>
        <taxon>Gelechiidae</taxon>
        <taxon>Apatetrinae</taxon>
        <taxon>Pectinophora</taxon>
    </lineage>
</organism>
<feature type="non-terminal residue" evidence="1">
    <location>
        <position position="1"/>
    </location>
</feature>
<dbReference type="GO" id="GO:0061343">
    <property type="term" value="P:cell adhesion involved in heart morphogenesis"/>
    <property type="evidence" value="ECO:0007669"/>
    <property type="project" value="TreeGrafter"/>
</dbReference>
<accession>A0A1E1WQK7</accession>
<dbReference type="Gene3D" id="3.60.10.10">
    <property type="entry name" value="Endonuclease/exonuclease/phosphatase"/>
    <property type="match status" value="1"/>
</dbReference>
<evidence type="ECO:0008006" key="2">
    <source>
        <dbReference type="Google" id="ProtNLM"/>
    </source>
</evidence>
<protein>
    <recommendedName>
        <fullName evidence="2">Endonuclease/exonuclease/phosphatase domain-containing protein</fullName>
    </recommendedName>
</protein>
<dbReference type="EMBL" id="GDQN01001721">
    <property type="protein sequence ID" value="JAT89333.1"/>
    <property type="molecule type" value="Transcribed_RNA"/>
</dbReference>
<reference evidence="1" key="1">
    <citation type="submission" date="2015-09" db="EMBL/GenBank/DDBJ databases">
        <title>De novo assembly of Pectinophora gossypiella (Pink Bollworm) gut transcriptome.</title>
        <authorList>
            <person name="Tassone E.E."/>
        </authorList>
    </citation>
    <scope>NUCLEOTIDE SEQUENCE</scope>
</reference>
<dbReference type="AlphaFoldDB" id="A0A1E1WQK7"/>
<feature type="non-terminal residue" evidence="1">
    <location>
        <position position="179"/>
    </location>
</feature>
<dbReference type="PANTHER" id="PTHR33395:SF22">
    <property type="entry name" value="REVERSE TRANSCRIPTASE DOMAIN-CONTAINING PROTEIN"/>
    <property type="match status" value="1"/>
</dbReference>
<proteinExistence type="predicted"/>
<dbReference type="InterPro" id="IPR036691">
    <property type="entry name" value="Endo/exonu/phosph_ase_sf"/>
</dbReference>